<name>A0A3D8X4X5_PRIMG</name>
<evidence type="ECO:0000313" key="1">
    <source>
        <dbReference type="EMBL" id="RDZ16188.1"/>
    </source>
</evidence>
<dbReference type="EMBL" id="PQWM01000007">
    <property type="protein sequence ID" value="RDZ16188.1"/>
    <property type="molecule type" value="Genomic_DNA"/>
</dbReference>
<gene>
    <name evidence="1" type="ORF">C3744_06545</name>
</gene>
<evidence type="ECO:0000313" key="2">
    <source>
        <dbReference type="Proteomes" id="UP000256519"/>
    </source>
</evidence>
<sequence length="199" mass="23132">MIDNRLRKIKNHEIDDSLSELTDTEVLLNFQRAITSLYPHLIRIHAHAYESWDDIVIPLFYEMVYKTFSFKYGIEIMADEAHPFLFTLRYYEGIHHIQCLPKSSSFQGILDNQKFSVNKENLEGKKLIFKSFGDSINCLTMGLDSQDAHAVHFNLVEVDVVCAQSNKRIGIDGCTTFFIHKDDVEFEFVAETFNQKLQK</sequence>
<comment type="caution">
    <text evidence="1">The sequence shown here is derived from an EMBL/GenBank/DDBJ whole genome shotgun (WGS) entry which is preliminary data.</text>
</comment>
<dbReference type="RefSeq" id="WP_116072907.1">
    <property type="nucleotide sequence ID" value="NZ_CP187630.1"/>
</dbReference>
<organism evidence="1 2">
    <name type="scientific">Priestia megaterium</name>
    <name type="common">Bacillus megaterium</name>
    <dbReference type="NCBI Taxonomy" id="1404"/>
    <lineage>
        <taxon>Bacteria</taxon>
        <taxon>Bacillati</taxon>
        <taxon>Bacillota</taxon>
        <taxon>Bacilli</taxon>
        <taxon>Bacillales</taxon>
        <taxon>Bacillaceae</taxon>
        <taxon>Priestia</taxon>
    </lineage>
</organism>
<dbReference type="Proteomes" id="UP000256519">
    <property type="component" value="Unassembled WGS sequence"/>
</dbReference>
<dbReference type="AlphaFoldDB" id="A0A3D8X4X5"/>
<reference evidence="1 2" key="1">
    <citation type="journal article" date="2018" name="Appl. Environ. Microbiol.">
        <title>Antimicrobial susceptibility testing and tentative epidemiological cut-off values of five Bacillus species relevant for use as animal feed additives or for plant protection.</title>
        <authorList>
            <person name="Agerso Y."/>
            <person name="Stuer-Lauridsen B."/>
            <person name="Bjerre K."/>
            <person name="Jensen M.G."/>
            <person name="Johansen E."/>
            <person name="Bennedsen M."/>
            <person name="Brockmann E."/>
            <person name="Nielsen B."/>
        </authorList>
    </citation>
    <scope>NUCLEOTIDE SEQUENCE [LARGE SCALE GENOMIC DNA]</scope>
    <source>
        <strain evidence="1 2">CHCC20162</strain>
    </source>
</reference>
<accession>A0A3D8X4X5</accession>
<protein>
    <submittedName>
        <fullName evidence="1">Uncharacterized protein</fullName>
    </submittedName>
</protein>
<proteinExistence type="predicted"/>